<comment type="caution">
    <text evidence="1">The sequence shown here is derived from an EMBL/GenBank/DDBJ whole genome shotgun (WGS) entry which is preliminary data.</text>
</comment>
<protein>
    <submittedName>
        <fullName evidence="1">Uncharacterized protein</fullName>
    </submittedName>
</protein>
<dbReference type="Proteomes" id="UP000003490">
    <property type="component" value="Unassembled WGS sequence"/>
</dbReference>
<dbReference type="EMBL" id="ABCB02000009">
    <property type="protein sequence ID" value="EDO63018.1"/>
    <property type="molecule type" value="Genomic_DNA"/>
</dbReference>
<evidence type="ECO:0000313" key="2">
    <source>
        <dbReference type="Proteomes" id="UP000003490"/>
    </source>
</evidence>
<accession>A7VNV8</accession>
<sequence>MNISRLFDQNGKIRQKIILNLRNTFYCIFIKDDYNM</sequence>
<proteinExistence type="predicted"/>
<reference evidence="1 2" key="2">
    <citation type="submission" date="2007-08" db="EMBL/GenBank/DDBJ databases">
        <authorList>
            <person name="Fulton L."/>
            <person name="Clifton S."/>
            <person name="Fulton B."/>
            <person name="Xu J."/>
            <person name="Minx P."/>
            <person name="Pepin K.H."/>
            <person name="Johnson M."/>
            <person name="Thiruvilangam P."/>
            <person name="Bhonagiri V."/>
            <person name="Nash W.E."/>
            <person name="Wang C."/>
            <person name="Mardis E.R."/>
            <person name="Wilson R.K."/>
        </authorList>
    </citation>
    <scope>NUCLEOTIDE SEQUENCE [LARGE SCALE GENOMIC DNA]</scope>
    <source>
        <strain evidence="1 2">DSM 753</strain>
    </source>
</reference>
<organism evidence="1 2">
    <name type="scientific">[Clostridium] leptum DSM 753</name>
    <dbReference type="NCBI Taxonomy" id="428125"/>
    <lineage>
        <taxon>Bacteria</taxon>
        <taxon>Bacillati</taxon>
        <taxon>Bacillota</taxon>
        <taxon>Clostridia</taxon>
        <taxon>Eubacteriales</taxon>
        <taxon>Oscillospiraceae</taxon>
        <taxon>Oscillospiraceae incertae sedis</taxon>
    </lineage>
</organism>
<evidence type="ECO:0000313" key="1">
    <source>
        <dbReference type="EMBL" id="EDO63018.1"/>
    </source>
</evidence>
<reference evidence="1 2" key="1">
    <citation type="submission" date="2007-08" db="EMBL/GenBank/DDBJ databases">
        <title>Draft genome sequence of Clostridium leptum (DSM 753).</title>
        <authorList>
            <person name="Sudarsanam P."/>
            <person name="Ley R."/>
            <person name="Guruge J."/>
            <person name="Turnbaugh P.J."/>
            <person name="Mahowald M."/>
            <person name="Liep D."/>
            <person name="Gordon J."/>
        </authorList>
    </citation>
    <scope>NUCLEOTIDE SEQUENCE [LARGE SCALE GENOMIC DNA]</scope>
    <source>
        <strain evidence="1 2">DSM 753</strain>
    </source>
</reference>
<dbReference type="HOGENOM" id="CLU_3355479_0_0_9"/>
<name>A7VNV8_9FIRM</name>
<gene>
    <name evidence="1" type="ORF">CLOLEP_00234</name>
</gene>
<dbReference type="AlphaFoldDB" id="A7VNV8"/>